<keyword evidence="2" id="KW-1185">Reference proteome</keyword>
<dbReference type="InterPro" id="IPR020911">
    <property type="entry name" value="UPF0325"/>
</dbReference>
<dbReference type="Pfam" id="PF11944">
    <property type="entry name" value="DUF3461"/>
    <property type="match status" value="1"/>
</dbReference>
<evidence type="ECO:0000313" key="2">
    <source>
        <dbReference type="Proteomes" id="UP000240243"/>
    </source>
</evidence>
<sequence length="135" mass="15522">MTSAYPTLEQMGIHSFDSISQYRLRREARADVLKVYYHRPAGSLLSRSKKFTFARPKAAVPVEFQKTAQWHQLDDTSPVLRQALVELQQLLNTAGPDGDDATRDSKQQLLQDLEHMERVMKAKLEELRRQIAALK</sequence>
<dbReference type="AlphaFoldDB" id="A0A2P7QTV7"/>
<reference evidence="1 2" key="1">
    <citation type="submission" date="2018-03" db="EMBL/GenBank/DDBJ databases">
        <title>The draft genome of Zobellella sp. 59N8.</title>
        <authorList>
            <person name="Liu L."/>
            <person name="Li L."/>
            <person name="Zhang X."/>
            <person name="Liang L."/>
            <person name="Wang T."/>
        </authorList>
    </citation>
    <scope>NUCLEOTIDE SEQUENCE [LARGE SCALE GENOMIC DNA]</scope>
    <source>
        <strain evidence="1 2">59N8</strain>
    </source>
</reference>
<gene>
    <name evidence="1" type="ORF">C7H85_18065</name>
</gene>
<accession>A0A2P7QTV7</accession>
<name>A0A2P7QTV7_9GAMM</name>
<dbReference type="Proteomes" id="UP000240243">
    <property type="component" value="Unassembled WGS sequence"/>
</dbReference>
<dbReference type="OrthoDB" id="5624524at2"/>
<protein>
    <submittedName>
        <fullName evidence="1">DUF3461 domain-containing protein</fullName>
    </submittedName>
</protein>
<dbReference type="RefSeq" id="WP_106731107.1">
    <property type="nucleotide sequence ID" value="NZ_PXYG01000011.1"/>
</dbReference>
<comment type="caution">
    <text evidence="1">The sequence shown here is derived from an EMBL/GenBank/DDBJ whole genome shotgun (WGS) entry which is preliminary data.</text>
</comment>
<organism evidence="1 2">
    <name type="scientific">Zobellella endophytica</name>
    <dbReference type="NCBI Taxonomy" id="2116700"/>
    <lineage>
        <taxon>Bacteria</taxon>
        <taxon>Pseudomonadati</taxon>
        <taxon>Pseudomonadota</taxon>
        <taxon>Gammaproteobacteria</taxon>
        <taxon>Aeromonadales</taxon>
        <taxon>Aeromonadaceae</taxon>
        <taxon>Zobellella</taxon>
    </lineage>
</organism>
<evidence type="ECO:0000313" key="1">
    <source>
        <dbReference type="EMBL" id="PSJ41385.1"/>
    </source>
</evidence>
<proteinExistence type="predicted"/>
<dbReference type="EMBL" id="PXYG01000011">
    <property type="protein sequence ID" value="PSJ41385.1"/>
    <property type="molecule type" value="Genomic_DNA"/>
</dbReference>